<gene>
    <name evidence="1" type="ORF">L833_4732</name>
</gene>
<evidence type="ECO:0000313" key="2">
    <source>
        <dbReference type="Proteomes" id="UP000018502"/>
    </source>
</evidence>
<evidence type="ECO:0000313" key="1">
    <source>
        <dbReference type="EMBL" id="ESV62327.1"/>
    </source>
</evidence>
<dbReference type="AlphaFoldDB" id="A0A829MBB6"/>
<protein>
    <submittedName>
        <fullName evidence="1">Uncharacterized protein</fullName>
    </submittedName>
</protein>
<accession>A0A829MBB6</accession>
<dbReference type="EMBL" id="AYTF01000002">
    <property type="protein sequence ID" value="ESV62327.1"/>
    <property type="molecule type" value="Genomic_DNA"/>
</dbReference>
<comment type="caution">
    <text evidence="1">The sequence shown here is derived from an EMBL/GenBank/DDBJ whole genome shotgun (WGS) entry which is preliminary data.</text>
</comment>
<proteinExistence type="predicted"/>
<organism evidence="1 2">
    <name type="scientific">Mycobacteroides abscessus MAB_091912_2446</name>
    <dbReference type="NCBI Taxonomy" id="1335414"/>
    <lineage>
        <taxon>Bacteria</taxon>
        <taxon>Bacillati</taxon>
        <taxon>Actinomycetota</taxon>
        <taxon>Actinomycetes</taxon>
        <taxon>Mycobacteriales</taxon>
        <taxon>Mycobacteriaceae</taxon>
        <taxon>Mycobacteroides</taxon>
        <taxon>Mycobacteroides abscessus</taxon>
    </lineage>
</organism>
<reference evidence="1 2" key="1">
    <citation type="journal article" date="2014" name="Emerg. Infect. Dis.">
        <title>High-level Relatedness among Mycobacterium abscessus subsp. massiliense Strains from Widely Separated Outbreaks.</title>
        <authorList>
            <person name="Tettelin H."/>
            <person name="Davidson R.M."/>
            <person name="Agrawal S."/>
            <person name="Aitken M.L."/>
            <person name="Shallom S."/>
            <person name="Hasan N.A."/>
            <person name="Strong M."/>
            <person name="Nogueira de Moura V.C."/>
            <person name="De Groote M.A."/>
            <person name="Duarte R.S."/>
            <person name="Hine E."/>
            <person name="Parankush S."/>
            <person name="Su Q."/>
            <person name="Daugherty S.C."/>
            <person name="Fraser C.M."/>
            <person name="Brown-Elliott B.A."/>
            <person name="Wallace R.J.Jr."/>
            <person name="Holland S.M."/>
            <person name="Sampaio E.P."/>
            <person name="Olivier K.N."/>
            <person name="Jackson M."/>
            <person name="Zelazny A.M."/>
        </authorList>
    </citation>
    <scope>NUCLEOTIDE SEQUENCE [LARGE SCALE GENOMIC DNA]</scope>
    <source>
        <strain evidence="1 2">MAB_091912_2446</strain>
    </source>
</reference>
<dbReference type="Proteomes" id="UP000018502">
    <property type="component" value="Unassembled WGS sequence"/>
</dbReference>
<sequence length="43" mass="4577">MKPPAFHVVPVAGIAMLAVLSDGGEPEIRRENWAGVRHLAARG</sequence>
<name>A0A829MBB6_9MYCO</name>